<proteinExistence type="predicted"/>
<sequence length="116" mass="12856">MSHDVSRVSGLNDLIEFRKPIDVLSAIVSDLGWSETPVVILTTDHVLNVLRRFQAGELTAADMEAWADLIECREDIDNQPERDEEILEAIYVLANPVLNGLLDEALTDQVIASLLA</sequence>
<name>A0A838B165_9HYPH</name>
<organism evidence="1 2">
    <name type="scientific">Mesorhizobium neociceri</name>
    <dbReference type="NCBI Taxonomy" id="1307853"/>
    <lineage>
        <taxon>Bacteria</taxon>
        <taxon>Pseudomonadati</taxon>
        <taxon>Pseudomonadota</taxon>
        <taxon>Alphaproteobacteria</taxon>
        <taxon>Hyphomicrobiales</taxon>
        <taxon>Phyllobacteriaceae</taxon>
        <taxon>Mesorhizobium</taxon>
    </lineage>
</organism>
<reference evidence="1 2" key="1">
    <citation type="submission" date="2020-07" db="EMBL/GenBank/DDBJ databases">
        <title>Definition of the novel symbiovar canariense within Mesorhizobium novociceri, a new species of genus Mesorhizobium nodulating Cicer canariense in the Caldera de Taburiente National Park (La Palma, Canary Islands).</title>
        <authorList>
            <person name="Leon-Barrios M."/>
            <person name="Perez-Yepez J."/>
            <person name="Flores-Felix J.D."/>
            <person name="Ramirez-Baena M.H."/>
            <person name="Pulido-Suarez L."/>
            <person name="Igual J.M."/>
            <person name="Velazquez E."/>
            <person name="Peix A."/>
        </authorList>
    </citation>
    <scope>NUCLEOTIDE SEQUENCE [LARGE SCALE GENOMIC DNA]</scope>
    <source>
        <strain evidence="1 2">CCANP35</strain>
    </source>
</reference>
<dbReference type="RefSeq" id="WP_181055956.1">
    <property type="nucleotide sequence ID" value="NZ_JACDTY010000001.1"/>
</dbReference>
<protein>
    <submittedName>
        <fullName evidence="1">Uncharacterized protein</fullName>
    </submittedName>
</protein>
<evidence type="ECO:0000313" key="1">
    <source>
        <dbReference type="EMBL" id="MBA1139260.1"/>
    </source>
</evidence>
<evidence type="ECO:0000313" key="2">
    <source>
        <dbReference type="Proteomes" id="UP000558284"/>
    </source>
</evidence>
<keyword evidence="2" id="KW-1185">Reference proteome</keyword>
<dbReference type="Proteomes" id="UP000558284">
    <property type="component" value="Unassembled WGS sequence"/>
</dbReference>
<dbReference type="EMBL" id="JACDTY010000001">
    <property type="protein sequence ID" value="MBA1139260.1"/>
    <property type="molecule type" value="Genomic_DNA"/>
</dbReference>
<comment type="caution">
    <text evidence="1">The sequence shown here is derived from an EMBL/GenBank/DDBJ whole genome shotgun (WGS) entry which is preliminary data.</text>
</comment>
<accession>A0A838B165</accession>
<gene>
    <name evidence="1" type="ORF">H0241_03165</name>
</gene>
<dbReference type="AlphaFoldDB" id="A0A838B165"/>